<dbReference type="AlphaFoldDB" id="X1MEN7"/>
<gene>
    <name evidence="1" type="ORF">S06H3_13230</name>
</gene>
<sequence>MNTKFKVLMVLSLTVEKVCFFTYSAKLFDHFQTGKMENNISSIPHN</sequence>
<comment type="caution">
    <text evidence="1">The sequence shown here is derived from an EMBL/GenBank/DDBJ whole genome shotgun (WGS) entry which is preliminary data.</text>
</comment>
<organism evidence="1">
    <name type="scientific">marine sediment metagenome</name>
    <dbReference type="NCBI Taxonomy" id="412755"/>
    <lineage>
        <taxon>unclassified sequences</taxon>
        <taxon>metagenomes</taxon>
        <taxon>ecological metagenomes</taxon>
    </lineage>
</organism>
<reference evidence="1" key="1">
    <citation type="journal article" date="2014" name="Front. Microbiol.">
        <title>High frequency of phylogenetically diverse reductive dehalogenase-homologous genes in deep subseafloor sedimentary metagenomes.</title>
        <authorList>
            <person name="Kawai M."/>
            <person name="Futagami T."/>
            <person name="Toyoda A."/>
            <person name="Takaki Y."/>
            <person name="Nishi S."/>
            <person name="Hori S."/>
            <person name="Arai W."/>
            <person name="Tsubouchi T."/>
            <person name="Morono Y."/>
            <person name="Uchiyama I."/>
            <person name="Ito T."/>
            <person name="Fujiyama A."/>
            <person name="Inagaki F."/>
            <person name="Takami H."/>
        </authorList>
    </citation>
    <scope>NUCLEOTIDE SEQUENCE</scope>
    <source>
        <strain evidence="1">Expedition CK06-06</strain>
    </source>
</reference>
<name>X1MEN7_9ZZZZ</name>
<protein>
    <submittedName>
        <fullName evidence="1">Uncharacterized protein</fullName>
    </submittedName>
</protein>
<accession>X1MEN7</accession>
<proteinExistence type="predicted"/>
<dbReference type="EMBL" id="BARV01006456">
    <property type="protein sequence ID" value="GAI13150.1"/>
    <property type="molecule type" value="Genomic_DNA"/>
</dbReference>
<evidence type="ECO:0000313" key="1">
    <source>
        <dbReference type="EMBL" id="GAI13150.1"/>
    </source>
</evidence>